<dbReference type="OrthoDB" id="9866249at2"/>
<proteinExistence type="predicted"/>
<gene>
    <name evidence="1" type="ORF">D5400_20035</name>
</gene>
<protein>
    <submittedName>
        <fullName evidence="1">Uncharacterized protein</fullName>
    </submittedName>
</protein>
<dbReference type="AlphaFoldDB" id="A0A3S9B8K2"/>
<sequence>MRADARPIIINALDIQDRGGEIVLSCEAADGQDLVLQLNDELVSKLSAALKARDEARFAGQECLHPGELNASNDD</sequence>
<evidence type="ECO:0000313" key="1">
    <source>
        <dbReference type="EMBL" id="AZN73273.1"/>
    </source>
</evidence>
<dbReference type="EMBL" id="CP032509">
    <property type="protein sequence ID" value="AZN73273.1"/>
    <property type="molecule type" value="Genomic_DNA"/>
</dbReference>
<organism evidence="1 2">
    <name type="scientific">Georhizobium profundi</name>
    <dbReference type="NCBI Taxonomy" id="2341112"/>
    <lineage>
        <taxon>Bacteria</taxon>
        <taxon>Pseudomonadati</taxon>
        <taxon>Pseudomonadota</taxon>
        <taxon>Alphaproteobacteria</taxon>
        <taxon>Hyphomicrobiales</taxon>
        <taxon>Rhizobiaceae</taxon>
        <taxon>Georhizobium</taxon>
    </lineage>
</organism>
<dbReference type="RefSeq" id="WP_126012025.1">
    <property type="nucleotide sequence ID" value="NZ_CP032509.1"/>
</dbReference>
<reference evidence="1 2" key="1">
    <citation type="submission" date="2018-09" db="EMBL/GenBank/DDBJ databases">
        <title>Marinorhizobium profundi gen. nov., sp. nov., isolated from a deep-sea sediment sample from the New Britain Trench and proposal of Marinorhizobiaceae fam. nov. in the order Rhizobiales of the class Alphaproteobacteria.</title>
        <authorList>
            <person name="Cao J."/>
        </authorList>
    </citation>
    <scope>NUCLEOTIDE SEQUENCE [LARGE SCALE GENOMIC DNA]</scope>
    <source>
        <strain evidence="1 2">WS11</strain>
    </source>
</reference>
<keyword evidence="2" id="KW-1185">Reference proteome</keyword>
<evidence type="ECO:0000313" key="2">
    <source>
        <dbReference type="Proteomes" id="UP000268192"/>
    </source>
</evidence>
<accession>A0A3S9B8K2</accession>
<name>A0A3S9B8K2_9HYPH</name>
<dbReference type="KEGG" id="abaw:D5400_20035"/>
<dbReference type="Proteomes" id="UP000268192">
    <property type="component" value="Chromosome"/>
</dbReference>